<evidence type="ECO:0000313" key="12">
    <source>
        <dbReference type="EMBL" id="VDO95835.1"/>
    </source>
</evidence>
<comment type="function">
    <text evidence="8">Component of the Mediator complex, a coactivator involved in the regulated transcription of nearly all RNA polymerase II-dependent genes. Mediator functions as a bridge to convey information from gene-specific regulatory proteins to the basal RNA polymerase II transcription machinery. Mediator is recruited to promoters by direct interactions with regulatory proteins and serves as a scaffold for the assembly of a functional preinitiation complex with RNA polymerase II and the general transcription factors.</text>
</comment>
<evidence type="ECO:0000256" key="6">
    <source>
        <dbReference type="ARBA" id="ARBA00023163"/>
    </source>
</evidence>
<dbReference type="PANTHER" id="PTHR31705">
    <property type="entry name" value="MEDIATOR OF RNA POLYMERASE II TRANSCRIPTION SUBUNIT 30"/>
    <property type="match status" value="1"/>
</dbReference>
<evidence type="ECO:0000256" key="9">
    <source>
        <dbReference type="ARBA" id="ARBA00031981"/>
    </source>
</evidence>
<evidence type="ECO:0000313" key="14">
    <source>
        <dbReference type="WBParaSite" id="SBAD_0000198901-mRNA-1"/>
    </source>
</evidence>
<evidence type="ECO:0000256" key="10">
    <source>
        <dbReference type="SAM" id="Coils"/>
    </source>
</evidence>
<feature type="compositionally biased region" description="Polar residues" evidence="11">
    <location>
        <begin position="1"/>
        <end position="29"/>
    </location>
</feature>
<organism evidence="14">
    <name type="scientific">Soboliphyme baturini</name>
    <dbReference type="NCBI Taxonomy" id="241478"/>
    <lineage>
        <taxon>Eukaryota</taxon>
        <taxon>Metazoa</taxon>
        <taxon>Ecdysozoa</taxon>
        <taxon>Nematoda</taxon>
        <taxon>Enoplea</taxon>
        <taxon>Dorylaimia</taxon>
        <taxon>Dioctophymatida</taxon>
        <taxon>Dioctophymatoidea</taxon>
        <taxon>Soboliphymatidae</taxon>
        <taxon>Soboliphyme</taxon>
    </lineage>
</organism>
<dbReference type="EMBL" id="UZAM01006995">
    <property type="protein sequence ID" value="VDO95835.1"/>
    <property type="molecule type" value="Genomic_DNA"/>
</dbReference>
<dbReference type="GO" id="GO:0016592">
    <property type="term" value="C:mediator complex"/>
    <property type="evidence" value="ECO:0007669"/>
    <property type="project" value="TreeGrafter"/>
</dbReference>
<dbReference type="GO" id="GO:0003712">
    <property type="term" value="F:transcription coregulator activity"/>
    <property type="evidence" value="ECO:0007669"/>
    <property type="project" value="TreeGrafter"/>
</dbReference>
<accession>A0A183IE55</accession>
<name>A0A183IE55_9BILA</name>
<evidence type="ECO:0000313" key="13">
    <source>
        <dbReference type="Proteomes" id="UP000270296"/>
    </source>
</evidence>
<keyword evidence="5" id="KW-0010">Activator</keyword>
<sequence>MSSSNPFILNCNTQENPGQVPSTPKTEQSVAPDVGRHGPMQGLPSLIPQEIYPLAANLRPVLPRGVSDREIVRPMNPAMAQRNVAPEDGHQQGGNDMWPSTQSKSSPHSQLFIGSVYHAVQNIDQYGPLTLCLLGRDLTREIVNRTVDLFSHIKTLQLPLSTETFKQQQEKQLRAQESLKHIVYLFNRLESIGKKLEQFQRIILPENVDNMVTDLIPLVDKPNKTLDEIRQATTSRESYQKLLNAFEETRAKLQEKRDILFENIEFFRQISWEIAALLE</sequence>
<protein>
    <recommendedName>
        <fullName evidence="3">Mediator of RNA polymerase II transcription subunit 30</fullName>
    </recommendedName>
    <alternativeName>
        <fullName evidence="9">Mediator complex subunit 30</fullName>
    </alternativeName>
</protein>
<keyword evidence="13" id="KW-1185">Reference proteome</keyword>
<proteinExistence type="inferred from homology"/>
<evidence type="ECO:0000256" key="2">
    <source>
        <dbReference type="ARBA" id="ARBA00010606"/>
    </source>
</evidence>
<reference evidence="12 13" key="2">
    <citation type="submission" date="2018-11" db="EMBL/GenBank/DDBJ databases">
        <authorList>
            <consortium name="Pathogen Informatics"/>
        </authorList>
    </citation>
    <scope>NUCLEOTIDE SEQUENCE [LARGE SCALE GENOMIC DNA]</scope>
</reference>
<dbReference type="GO" id="GO:0045893">
    <property type="term" value="P:positive regulation of DNA-templated transcription"/>
    <property type="evidence" value="ECO:0007669"/>
    <property type="project" value="TreeGrafter"/>
</dbReference>
<feature type="region of interest" description="Disordered" evidence="11">
    <location>
        <begin position="1"/>
        <end position="31"/>
    </location>
</feature>
<dbReference type="OrthoDB" id="5915924at2759"/>
<evidence type="ECO:0000256" key="3">
    <source>
        <dbReference type="ARBA" id="ARBA00019664"/>
    </source>
</evidence>
<comment type="subcellular location">
    <subcellularLocation>
        <location evidence="1">Nucleus</location>
    </subcellularLocation>
</comment>
<dbReference type="PANTHER" id="PTHR31705:SF4">
    <property type="entry name" value="MEDIATOR OF RNA POLYMERASE II TRANSCRIPTION SUBUNIT 30"/>
    <property type="match status" value="1"/>
</dbReference>
<keyword evidence="10" id="KW-0175">Coiled coil</keyword>
<dbReference type="WBParaSite" id="SBAD_0000198901-mRNA-1">
    <property type="protein sequence ID" value="SBAD_0000198901-mRNA-1"/>
    <property type="gene ID" value="SBAD_0000198901"/>
</dbReference>
<evidence type="ECO:0000256" key="11">
    <source>
        <dbReference type="SAM" id="MobiDB-lite"/>
    </source>
</evidence>
<evidence type="ECO:0000256" key="8">
    <source>
        <dbReference type="ARBA" id="ARBA00025687"/>
    </source>
</evidence>
<dbReference type="Pfam" id="PF11315">
    <property type="entry name" value="Med30"/>
    <property type="match status" value="1"/>
</dbReference>
<dbReference type="AlphaFoldDB" id="A0A183IE55"/>
<evidence type="ECO:0000256" key="5">
    <source>
        <dbReference type="ARBA" id="ARBA00023159"/>
    </source>
</evidence>
<comment type="similarity">
    <text evidence="2">Belongs to the Mediator complex subunit 30 family.</text>
</comment>
<gene>
    <name evidence="12" type="ORF">SBAD_LOCUS1899</name>
</gene>
<evidence type="ECO:0000256" key="1">
    <source>
        <dbReference type="ARBA" id="ARBA00004123"/>
    </source>
</evidence>
<keyword evidence="7" id="KW-0539">Nucleus</keyword>
<evidence type="ECO:0000256" key="7">
    <source>
        <dbReference type="ARBA" id="ARBA00023242"/>
    </source>
</evidence>
<dbReference type="InterPro" id="IPR021019">
    <property type="entry name" value="Mediator_Med30_met"/>
</dbReference>
<feature type="coiled-coil region" evidence="10">
    <location>
        <begin position="236"/>
        <end position="263"/>
    </location>
</feature>
<reference evidence="14" key="1">
    <citation type="submission" date="2016-06" db="UniProtKB">
        <authorList>
            <consortium name="WormBaseParasite"/>
        </authorList>
    </citation>
    <scope>IDENTIFICATION</scope>
</reference>
<keyword evidence="4" id="KW-0805">Transcription regulation</keyword>
<evidence type="ECO:0000256" key="4">
    <source>
        <dbReference type="ARBA" id="ARBA00023015"/>
    </source>
</evidence>
<dbReference type="Proteomes" id="UP000270296">
    <property type="component" value="Unassembled WGS sequence"/>
</dbReference>
<feature type="region of interest" description="Disordered" evidence="11">
    <location>
        <begin position="84"/>
        <end position="106"/>
    </location>
</feature>
<keyword evidence="6" id="KW-0804">Transcription</keyword>